<dbReference type="Pfam" id="PF06161">
    <property type="entry name" value="DUF975"/>
    <property type="match status" value="1"/>
</dbReference>
<gene>
    <name evidence="2" type="ORF">BED47_02835</name>
</gene>
<sequence length="230" mass="27137">MYLDEIRSRARDTLRGNWKKFIGYTIIVNLLTTLVENRLSIYFPNPIKNELTKYISFFISWDDYVTFIYSLFISAIITIGSTRLFTFATKEDEQPYSLQIIFYYFTNLNLYLNAFLLNFLTYLYSTLWTLLLIVPGIIKSYSYRMAPYIFIEEPHLTPNDAITKSRKMMDGYKWKLFCLDISFIGWILLCILSIGIGFLWLFPYMSASEAHFYHELKGNSKNDTDAKVLV</sequence>
<evidence type="ECO:0000256" key="1">
    <source>
        <dbReference type="SAM" id="Phobius"/>
    </source>
</evidence>
<name>A0ABX2ZXV3_9BACI</name>
<feature type="transmembrane region" description="Helical" evidence="1">
    <location>
        <begin position="122"/>
        <end position="138"/>
    </location>
</feature>
<evidence type="ECO:0000313" key="2">
    <source>
        <dbReference type="EMBL" id="ODG93239.1"/>
    </source>
</evidence>
<keyword evidence="1" id="KW-0812">Transmembrane</keyword>
<dbReference type="PANTHER" id="PTHR40076:SF1">
    <property type="entry name" value="MEMBRANE PROTEIN"/>
    <property type="match status" value="1"/>
</dbReference>
<dbReference type="Proteomes" id="UP000094580">
    <property type="component" value="Unassembled WGS sequence"/>
</dbReference>
<keyword evidence="3" id="KW-1185">Reference proteome</keyword>
<evidence type="ECO:0000313" key="3">
    <source>
        <dbReference type="Proteomes" id="UP000094580"/>
    </source>
</evidence>
<dbReference type="PANTHER" id="PTHR40076">
    <property type="entry name" value="MEMBRANE PROTEIN-RELATED"/>
    <property type="match status" value="1"/>
</dbReference>
<reference evidence="2 3" key="1">
    <citation type="submission" date="2016-07" db="EMBL/GenBank/DDBJ databases">
        <authorList>
            <person name="Townsley L."/>
            <person name="Shank E.A."/>
        </authorList>
    </citation>
    <scope>NUCLEOTIDE SEQUENCE [LARGE SCALE GENOMIC DNA]</scope>
    <source>
        <strain evidence="2 3">CH01</strain>
    </source>
</reference>
<keyword evidence="1" id="KW-0472">Membrane</keyword>
<feature type="transmembrane region" description="Helical" evidence="1">
    <location>
        <begin position="97"/>
        <end position="116"/>
    </location>
</feature>
<comment type="caution">
    <text evidence="2">The sequence shown here is derived from an EMBL/GenBank/DDBJ whole genome shotgun (WGS) entry which is preliminary data.</text>
</comment>
<dbReference type="InterPro" id="IPR010380">
    <property type="entry name" value="DUF975"/>
</dbReference>
<accession>A0ABX2ZXV3</accession>
<feature type="transmembrane region" description="Helical" evidence="1">
    <location>
        <begin position="21"/>
        <end position="44"/>
    </location>
</feature>
<keyword evidence="1" id="KW-1133">Transmembrane helix</keyword>
<dbReference type="RefSeq" id="WP_069032317.1">
    <property type="nucleotide sequence ID" value="NZ_MDKC01000002.1"/>
</dbReference>
<dbReference type="EMBL" id="MDKC01000002">
    <property type="protein sequence ID" value="ODG93239.1"/>
    <property type="molecule type" value="Genomic_DNA"/>
</dbReference>
<feature type="transmembrane region" description="Helical" evidence="1">
    <location>
        <begin position="176"/>
        <end position="202"/>
    </location>
</feature>
<proteinExistence type="predicted"/>
<protein>
    <recommendedName>
        <fullName evidence="4">DUF975 family protein</fullName>
    </recommendedName>
</protein>
<feature type="transmembrane region" description="Helical" evidence="1">
    <location>
        <begin position="64"/>
        <end position="85"/>
    </location>
</feature>
<evidence type="ECO:0008006" key="4">
    <source>
        <dbReference type="Google" id="ProtNLM"/>
    </source>
</evidence>
<organism evidence="2 3">
    <name type="scientific">Gottfriedia luciferensis</name>
    <dbReference type="NCBI Taxonomy" id="178774"/>
    <lineage>
        <taxon>Bacteria</taxon>
        <taxon>Bacillati</taxon>
        <taxon>Bacillota</taxon>
        <taxon>Bacilli</taxon>
        <taxon>Bacillales</taxon>
        <taxon>Bacillaceae</taxon>
        <taxon>Gottfriedia</taxon>
    </lineage>
</organism>